<feature type="non-terminal residue" evidence="2">
    <location>
        <position position="1"/>
    </location>
</feature>
<dbReference type="Proteomes" id="UP000265520">
    <property type="component" value="Unassembled WGS sequence"/>
</dbReference>
<feature type="region of interest" description="Disordered" evidence="1">
    <location>
        <begin position="1"/>
        <end position="24"/>
    </location>
</feature>
<evidence type="ECO:0000313" key="3">
    <source>
        <dbReference type="Proteomes" id="UP000265520"/>
    </source>
</evidence>
<comment type="caution">
    <text evidence="2">The sequence shown here is derived from an EMBL/GenBank/DDBJ whole genome shotgun (WGS) entry which is preliminary data.</text>
</comment>
<dbReference type="AlphaFoldDB" id="A0A392RNJ1"/>
<proteinExistence type="predicted"/>
<keyword evidence="3" id="KW-1185">Reference proteome</keyword>
<organism evidence="2 3">
    <name type="scientific">Trifolium medium</name>
    <dbReference type="NCBI Taxonomy" id="97028"/>
    <lineage>
        <taxon>Eukaryota</taxon>
        <taxon>Viridiplantae</taxon>
        <taxon>Streptophyta</taxon>
        <taxon>Embryophyta</taxon>
        <taxon>Tracheophyta</taxon>
        <taxon>Spermatophyta</taxon>
        <taxon>Magnoliopsida</taxon>
        <taxon>eudicotyledons</taxon>
        <taxon>Gunneridae</taxon>
        <taxon>Pentapetalae</taxon>
        <taxon>rosids</taxon>
        <taxon>fabids</taxon>
        <taxon>Fabales</taxon>
        <taxon>Fabaceae</taxon>
        <taxon>Papilionoideae</taxon>
        <taxon>50 kb inversion clade</taxon>
        <taxon>NPAAA clade</taxon>
        <taxon>Hologalegina</taxon>
        <taxon>IRL clade</taxon>
        <taxon>Trifolieae</taxon>
        <taxon>Trifolium</taxon>
    </lineage>
</organism>
<feature type="compositionally biased region" description="Basic and acidic residues" evidence="1">
    <location>
        <begin position="15"/>
        <end position="24"/>
    </location>
</feature>
<protein>
    <submittedName>
        <fullName evidence="2">Uncharacterized protein</fullName>
    </submittedName>
</protein>
<name>A0A392RNJ1_9FABA</name>
<dbReference type="EMBL" id="LXQA010249261">
    <property type="protein sequence ID" value="MCI37869.1"/>
    <property type="molecule type" value="Genomic_DNA"/>
</dbReference>
<evidence type="ECO:0000313" key="2">
    <source>
        <dbReference type="EMBL" id="MCI37869.1"/>
    </source>
</evidence>
<sequence>INEGTGSWRPGKFGVYEREENIGD</sequence>
<accession>A0A392RNJ1</accession>
<reference evidence="2 3" key="1">
    <citation type="journal article" date="2018" name="Front. Plant Sci.">
        <title>Red Clover (Trifolium pratense) and Zigzag Clover (T. medium) - A Picture of Genomic Similarities and Differences.</title>
        <authorList>
            <person name="Dluhosova J."/>
            <person name="Istvanek J."/>
            <person name="Nedelnik J."/>
            <person name="Repkova J."/>
        </authorList>
    </citation>
    <scope>NUCLEOTIDE SEQUENCE [LARGE SCALE GENOMIC DNA]</scope>
    <source>
        <strain evidence="3">cv. 10/8</strain>
        <tissue evidence="2">Leaf</tissue>
    </source>
</reference>
<evidence type="ECO:0000256" key="1">
    <source>
        <dbReference type="SAM" id="MobiDB-lite"/>
    </source>
</evidence>